<accession>A0ABX9MLE1</accession>
<organism evidence="1 2">
    <name type="scientific">Meiothermus hypogaeus</name>
    <dbReference type="NCBI Taxonomy" id="884155"/>
    <lineage>
        <taxon>Bacteria</taxon>
        <taxon>Thermotogati</taxon>
        <taxon>Deinococcota</taxon>
        <taxon>Deinococci</taxon>
        <taxon>Thermales</taxon>
        <taxon>Thermaceae</taxon>
        <taxon>Meiothermus</taxon>
    </lineage>
</organism>
<dbReference type="Proteomes" id="UP000265443">
    <property type="component" value="Unassembled WGS sequence"/>
</dbReference>
<name>A0ABX9MLE1_9DEIN</name>
<sequence length="327" mass="36297">MGRLRRSFVEGQQRIAHRSWFVALSSWLVAVCLQPILAQNLETRLELRYSTALAISHTPLTTSWSLGAHLEARYDLSPLRFQLVLDPGVRFSTAVTTDAGLTELYMLYREGELDVSAGLERLPLEVARLALPYSLEPVGSLGSRQGRWGVRMSWNPEVTRLRLAVLEEAGRLVPVLSLRREFGEFELEAHALYPARPVLGLGGSGTVAGLVVYGEGWLLLDPPKTRYALGLSGSLGEGWWALEGGYASTSPLLAASHFLAGQWVFPQGEDASWNLSTYLLLDHPLRAQLSASYIYLFSSYELSSNLNVLLSNERTVLNIVLWVRVFP</sequence>
<proteinExistence type="predicted"/>
<evidence type="ECO:0000313" key="2">
    <source>
        <dbReference type="Proteomes" id="UP000265443"/>
    </source>
</evidence>
<reference evidence="1 2" key="1">
    <citation type="submission" date="2018-08" db="EMBL/GenBank/DDBJ databases">
        <title>Meiothermus hypogaeus DSM 23238 genome sequencing project.</title>
        <authorList>
            <person name="Da Costa M.S."/>
            <person name="Albuquerque L."/>
            <person name="Raposo P."/>
            <person name="Froufe H.J.C."/>
            <person name="Barroso C.S."/>
            <person name="Egas C."/>
        </authorList>
    </citation>
    <scope>NUCLEOTIDE SEQUENCE [LARGE SCALE GENOMIC DNA]</scope>
    <source>
        <strain evidence="1 2">DSM 23238</strain>
    </source>
</reference>
<dbReference type="RefSeq" id="WP_244947019.1">
    <property type="nucleotide sequence ID" value="NZ_QWKY01000045.1"/>
</dbReference>
<gene>
    <name evidence="1" type="ORF">Mhypo_02282</name>
</gene>
<evidence type="ECO:0000313" key="1">
    <source>
        <dbReference type="EMBL" id="RIH76769.1"/>
    </source>
</evidence>
<keyword evidence="2" id="KW-1185">Reference proteome</keyword>
<dbReference type="EMBL" id="QWKY01000045">
    <property type="protein sequence ID" value="RIH76769.1"/>
    <property type="molecule type" value="Genomic_DNA"/>
</dbReference>
<protein>
    <recommendedName>
        <fullName evidence="3">DUF3187 family protein</fullName>
    </recommendedName>
</protein>
<comment type="caution">
    <text evidence="1">The sequence shown here is derived from an EMBL/GenBank/DDBJ whole genome shotgun (WGS) entry which is preliminary data.</text>
</comment>
<evidence type="ECO:0008006" key="3">
    <source>
        <dbReference type="Google" id="ProtNLM"/>
    </source>
</evidence>